<sequence length="944" mass="104616">MATAGAGDEGRRIPRRRARVDGTATYELESSAGADRTLRLLDFAEFMAEEPRDLDEIALATYVAGASERARLELTGARVRLGDGSEVEVEVERVGGRRDLSVPVPAGALAVTLDYRVELPHRYWPLGCVWRRCSLSGAIAPLPSEPARGGAWLPSEGRVVAPTRWTVSGARFGAVPDWVPGTEPSREQDKGLRGQELVVTRETTNPDAPIAYPAVFWGPRWHHETIWHRGVEVRVLSITRRPGDRYPDESLLHPLRDIAGHVHAIAKESLDIASATGIEPAPDAQLTVVQGPLRTDVAQFHPTAVMVSDQYLELIATDRLAKFHDIQVARAVADLIAYGHFVGGRDGSVDLWLSSALGVGLAQLWQRQRELRDEFAADLLASFTFVPAIDHFLYSGQAAFSSAYFRGSEDKMPVRYHPLYFAHELPTGRRIHEKLVDLIGEQALADFYTAAVADPGQDPVQLAEQAWGRELGWFFDQWLGPYPDVDYAIADVRSTKGADGRWRHEIDIVRDGEHAVIEPVQVYVAERGGGDHYLVWNGEAAPGESLLDQPAWHRHTFVLETDGDLEVVRLDPRSRLTQVSRVPVGRFNRGDNNDPLFNDRNPAKARFLYNGFGLTFAASEFATATTPQARINAVSAFAIFEASLRRDLRHTLHFSTFTDRETNFGGSIASSVYFGGKRNRQRRKLRVRNSLSVSWLNRSGLDESGGVRLNESLRLIHDNRKFTLWPERGHSISVGVSASQTVRVDGATDHRFVLGLDAGWSQLWRIAHHHVIATRLQASMGLPLRSDLEFRSLQRAGGNGGLAGFGGNELFGRAVAMGRMEYRHVWVDDLRIPALNLMWLRTIGGALFGGVATVSPCERIAGWFGRGTWYGQVGYGLTARLQILGVTPQFFRLDVAVPIGRKTGRTCLGETFPGYLAEVQGRPPEDAQGFLVPYSIYINFTQPF</sequence>
<proteinExistence type="predicted"/>
<gene>
    <name evidence="1" type="ORF">PPSIR1_11290</name>
</gene>
<dbReference type="RefSeq" id="WP_006970460.1">
    <property type="nucleotide sequence ID" value="NZ_ABCS01000011.1"/>
</dbReference>
<keyword evidence="2" id="KW-1185">Reference proteome</keyword>
<comment type="caution">
    <text evidence="1">The sequence shown here is derived from an EMBL/GenBank/DDBJ whole genome shotgun (WGS) entry which is preliminary data.</text>
</comment>
<protein>
    <submittedName>
        <fullName evidence="1">Uncharacterized protein</fullName>
    </submittedName>
</protein>
<name>A6G161_9BACT</name>
<dbReference type="OrthoDB" id="5477758at2"/>
<organism evidence="1 2">
    <name type="scientific">Plesiocystis pacifica SIR-1</name>
    <dbReference type="NCBI Taxonomy" id="391625"/>
    <lineage>
        <taxon>Bacteria</taxon>
        <taxon>Pseudomonadati</taxon>
        <taxon>Myxococcota</taxon>
        <taxon>Polyangia</taxon>
        <taxon>Nannocystales</taxon>
        <taxon>Nannocystaceae</taxon>
        <taxon>Plesiocystis</taxon>
    </lineage>
</organism>
<dbReference type="EMBL" id="ABCS01000011">
    <property type="protein sequence ID" value="EDM80356.1"/>
    <property type="molecule type" value="Genomic_DNA"/>
</dbReference>
<evidence type="ECO:0000313" key="1">
    <source>
        <dbReference type="EMBL" id="EDM80356.1"/>
    </source>
</evidence>
<accession>A6G161</accession>
<reference evidence="1 2" key="1">
    <citation type="submission" date="2007-06" db="EMBL/GenBank/DDBJ databases">
        <authorList>
            <person name="Shimkets L."/>
            <person name="Ferriera S."/>
            <person name="Johnson J."/>
            <person name="Kravitz S."/>
            <person name="Beeson K."/>
            <person name="Sutton G."/>
            <person name="Rogers Y.-H."/>
            <person name="Friedman R."/>
            <person name="Frazier M."/>
            <person name="Venter J.C."/>
        </authorList>
    </citation>
    <scope>NUCLEOTIDE SEQUENCE [LARGE SCALE GENOMIC DNA]</scope>
    <source>
        <strain evidence="1 2">SIR-1</strain>
    </source>
</reference>
<dbReference type="STRING" id="391625.PPSIR1_11290"/>
<dbReference type="Proteomes" id="UP000005801">
    <property type="component" value="Unassembled WGS sequence"/>
</dbReference>
<dbReference type="AlphaFoldDB" id="A6G161"/>
<evidence type="ECO:0000313" key="2">
    <source>
        <dbReference type="Proteomes" id="UP000005801"/>
    </source>
</evidence>